<accession>A0A4Y2P9P9</accession>
<dbReference type="AlphaFoldDB" id="A0A4Y2P9P9"/>
<proteinExistence type="predicted"/>
<dbReference type="Proteomes" id="UP000499080">
    <property type="component" value="Unassembled WGS sequence"/>
</dbReference>
<evidence type="ECO:0000313" key="2">
    <source>
        <dbReference type="Proteomes" id="UP000499080"/>
    </source>
</evidence>
<keyword evidence="2" id="KW-1185">Reference proteome</keyword>
<sequence length="96" mass="10771">MTGGLEFASIPTFGAAGKPTNNYVETPLMVFSEPNSKPTPLTFANRGDDKPTFTMAPRHHYKHCSKRKGGPGIPYRRPHQLGKTLEYYMEVMHVSF</sequence>
<evidence type="ECO:0000313" key="1">
    <source>
        <dbReference type="EMBL" id="GBN47743.1"/>
    </source>
</evidence>
<protein>
    <submittedName>
        <fullName evidence="1">Uncharacterized protein</fullName>
    </submittedName>
</protein>
<name>A0A4Y2P9P9_ARAVE</name>
<comment type="caution">
    <text evidence="1">The sequence shown here is derived from an EMBL/GenBank/DDBJ whole genome shotgun (WGS) entry which is preliminary data.</text>
</comment>
<organism evidence="1 2">
    <name type="scientific">Araneus ventricosus</name>
    <name type="common">Orbweaver spider</name>
    <name type="synonym">Epeira ventricosa</name>
    <dbReference type="NCBI Taxonomy" id="182803"/>
    <lineage>
        <taxon>Eukaryota</taxon>
        <taxon>Metazoa</taxon>
        <taxon>Ecdysozoa</taxon>
        <taxon>Arthropoda</taxon>
        <taxon>Chelicerata</taxon>
        <taxon>Arachnida</taxon>
        <taxon>Araneae</taxon>
        <taxon>Araneomorphae</taxon>
        <taxon>Entelegynae</taxon>
        <taxon>Araneoidea</taxon>
        <taxon>Araneidae</taxon>
        <taxon>Araneus</taxon>
    </lineage>
</organism>
<dbReference type="EMBL" id="BGPR01010735">
    <property type="protein sequence ID" value="GBN47743.1"/>
    <property type="molecule type" value="Genomic_DNA"/>
</dbReference>
<reference evidence="1 2" key="1">
    <citation type="journal article" date="2019" name="Sci. Rep.">
        <title>Orb-weaving spider Araneus ventricosus genome elucidates the spidroin gene catalogue.</title>
        <authorList>
            <person name="Kono N."/>
            <person name="Nakamura H."/>
            <person name="Ohtoshi R."/>
            <person name="Moran D.A.P."/>
            <person name="Shinohara A."/>
            <person name="Yoshida Y."/>
            <person name="Fujiwara M."/>
            <person name="Mori M."/>
            <person name="Tomita M."/>
            <person name="Arakawa K."/>
        </authorList>
    </citation>
    <scope>NUCLEOTIDE SEQUENCE [LARGE SCALE GENOMIC DNA]</scope>
</reference>
<gene>
    <name evidence="1" type="ORF">AVEN_238578_1</name>
</gene>